<dbReference type="InParanoid" id="B7QC52"/>
<evidence type="ECO:0000313" key="4">
    <source>
        <dbReference type="Proteomes" id="UP000001555"/>
    </source>
</evidence>
<dbReference type="VEuPathDB" id="VectorBase:ISCW021916"/>
<feature type="compositionally biased region" description="Low complexity" evidence="1">
    <location>
        <begin position="62"/>
        <end position="78"/>
    </location>
</feature>
<dbReference type="EMBL" id="DS904852">
    <property type="protein sequence ID" value="EEC16424.1"/>
    <property type="molecule type" value="Genomic_DNA"/>
</dbReference>
<dbReference type="EMBL" id="ABJB010303128">
    <property type="status" value="NOT_ANNOTATED_CDS"/>
    <property type="molecule type" value="Genomic_DNA"/>
</dbReference>
<reference evidence="2 4" key="1">
    <citation type="submission" date="2008-03" db="EMBL/GenBank/DDBJ databases">
        <title>Annotation of Ixodes scapularis.</title>
        <authorList>
            <consortium name="Ixodes scapularis Genome Project Consortium"/>
            <person name="Caler E."/>
            <person name="Hannick L.I."/>
            <person name="Bidwell S."/>
            <person name="Joardar V."/>
            <person name="Thiagarajan M."/>
            <person name="Amedeo P."/>
            <person name="Galinsky K.J."/>
            <person name="Schobel S."/>
            <person name="Inman J."/>
            <person name="Hostetler J."/>
            <person name="Miller J."/>
            <person name="Hammond M."/>
            <person name="Megy K."/>
            <person name="Lawson D."/>
            <person name="Kodira C."/>
            <person name="Sutton G."/>
            <person name="Meyer J."/>
            <person name="Hill C.A."/>
            <person name="Birren B."/>
            <person name="Nene V."/>
            <person name="Collins F."/>
            <person name="Alarcon-Chaidez F."/>
            <person name="Wikel S."/>
            <person name="Strausberg R."/>
        </authorList>
    </citation>
    <scope>NUCLEOTIDE SEQUENCE [LARGE SCALE GENOMIC DNA]</scope>
    <source>
        <strain evidence="4">Wikel</strain>
        <strain evidence="2">Wikel colony</strain>
    </source>
</reference>
<proteinExistence type="predicted"/>
<keyword evidence="4" id="KW-1185">Reference proteome</keyword>
<reference evidence="3" key="2">
    <citation type="submission" date="2020-05" db="UniProtKB">
        <authorList>
            <consortium name="EnsemblMetazoa"/>
        </authorList>
    </citation>
    <scope>IDENTIFICATION</scope>
    <source>
        <strain evidence="3">wikel</strain>
    </source>
</reference>
<dbReference type="AlphaFoldDB" id="B7QC52"/>
<organism>
    <name type="scientific">Ixodes scapularis</name>
    <name type="common">Black-legged tick</name>
    <name type="synonym">Deer tick</name>
    <dbReference type="NCBI Taxonomy" id="6945"/>
    <lineage>
        <taxon>Eukaryota</taxon>
        <taxon>Metazoa</taxon>
        <taxon>Ecdysozoa</taxon>
        <taxon>Arthropoda</taxon>
        <taxon>Chelicerata</taxon>
        <taxon>Arachnida</taxon>
        <taxon>Acari</taxon>
        <taxon>Parasitiformes</taxon>
        <taxon>Ixodida</taxon>
        <taxon>Ixodoidea</taxon>
        <taxon>Ixodidae</taxon>
        <taxon>Ixodinae</taxon>
        <taxon>Ixodes</taxon>
    </lineage>
</organism>
<evidence type="ECO:0000313" key="2">
    <source>
        <dbReference type="EMBL" id="EEC16424.1"/>
    </source>
</evidence>
<feature type="region of interest" description="Disordered" evidence="1">
    <location>
        <begin position="1"/>
        <end position="22"/>
    </location>
</feature>
<sequence>MYAIGTTCESRGSHGTMASSRKNQPFLRTANIIKYQPSFPCSGAMFPQTAVIATSQARFPHTTTATSTTSTLNPPAATCASLRHR</sequence>
<evidence type="ECO:0000256" key="1">
    <source>
        <dbReference type="SAM" id="MobiDB-lite"/>
    </source>
</evidence>
<dbReference type="EnsemblMetazoa" id="ISCW021916-RA">
    <property type="protein sequence ID" value="ISCW021916-PA"/>
    <property type="gene ID" value="ISCW021916"/>
</dbReference>
<evidence type="ECO:0000313" key="3">
    <source>
        <dbReference type="EnsemblMetazoa" id="ISCW021916-PA"/>
    </source>
</evidence>
<name>B7QC52_IXOSC</name>
<accession>B7QC52</accession>
<protein>
    <submittedName>
        <fullName evidence="2 3">Uncharacterized protein</fullName>
    </submittedName>
</protein>
<dbReference type="Proteomes" id="UP000001555">
    <property type="component" value="Unassembled WGS sequence"/>
</dbReference>
<gene>
    <name evidence="2" type="ORF">IscW_ISCW021916</name>
</gene>
<feature type="region of interest" description="Disordered" evidence="1">
    <location>
        <begin position="62"/>
        <end position="85"/>
    </location>
</feature>
<dbReference type="VEuPathDB" id="VectorBase:ISCI021916"/>
<dbReference type="PaxDb" id="6945-B7QC52"/>
<dbReference type="HOGENOM" id="CLU_2515180_0_0_1"/>